<dbReference type="Proteomes" id="UP000038830">
    <property type="component" value="Unassembled WGS sequence"/>
</dbReference>
<accession>A0A0H5CII5</accession>
<gene>
    <name evidence="1" type="ORF">BN1211_5168</name>
</gene>
<reference evidence="2" key="1">
    <citation type="journal article" date="2015" name="J. Biotechnol.">
        <title>The structure of the Cyberlindnera jadinii genome and its relation to Candida utilis analyzed by the occurrence of single nucleotide polymorphisms.</title>
        <authorList>
            <person name="Rupp O."/>
            <person name="Brinkrolf K."/>
            <person name="Buerth C."/>
            <person name="Kunigo M."/>
            <person name="Schneider J."/>
            <person name="Jaenicke S."/>
            <person name="Goesmann A."/>
            <person name="Puehler A."/>
            <person name="Jaeger K.-E."/>
            <person name="Ernst J.F."/>
        </authorList>
    </citation>
    <scope>NUCLEOTIDE SEQUENCE [LARGE SCALE GENOMIC DNA]</scope>
    <source>
        <strain evidence="2">ATCC 18201 / CBS 1600 / BCRC 20928 / JCM 3617 / NBRC 0987 / NRRL Y-1542</strain>
    </source>
</reference>
<proteinExistence type="predicted"/>
<dbReference type="EMBL" id="CDQK01000006">
    <property type="protein sequence ID" value="CEP24364.1"/>
    <property type="molecule type" value="Genomic_DNA"/>
</dbReference>
<evidence type="ECO:0000313" key="1">
    <source>
        <dbReference type="EMBL" id="CEP24364.1"/>
    </source>
</evidence>
<name>A0A0H5CII5_CYBJN</name>
<dbReference type="AlphaFoldDB" id="A0A0H5CII5"/>
<evidence type="ECO:0000313" key="2">
    <source>
        <dbReference type="Proteomes" id="UP000038830"/>
    </source>
</evidence>
<protein>
    <submittedName>
        <fullName evidence="1">Uncharacterized protein</fullName>
    </submittedName>
</protein>
<organism evidence="1 2">
    <name type="scientific">Cyberlindnera jadinii (strain ATCC 18201 / CBS 1600 / BCRC 20928 / JCM 3617 / NBRC 0987 / NRRL Y-1542)</name>
    <name type="common">Torula yeast</name>
    <name type="synonym">Candida utilis</name>
    <dbReference type="NCBI Taxonomy" id="983966"/>
    <lineage>
        <taxon>Eukaryota</taxon>
        <taxon>Fungi</taxon>
        <taxon>Dikarya</taxon>
        <taxon>Ascomycota</taxon>
        <taxon>Saccharomycotina</taxon>
        <taxon>Saccharomycetes</taxon>
        <taxon>Phaffomycetales</taxon>
        <taxon>Phaffomycetaceae</taxon>
        <taxon>Cyberlindnera</taxon>
    </lineage>
</organism>
<sequence>MARERSDPVDQIPACELSLKHKPISSTMWLFHSACCQGHCKKEASRAMGGACPVLKHMECIVCIFRVAEVCNKHQVLDPLSDER</sequence>